<dbReference type="InterPro" id="IPR036375">
    <property type="entry name" value="Hemopexin-like_dom_sf"/>
</dbReference>
<reference evidence="1" key="1">
    <citation type="submission" date="2021-01" db="EMBL/GenBank/DDBJ databases">
        <authorList>
            <person name="Kaushik A."/>
        </authorList>
    </citation>
    <scope>NUCLEOTIDE SEQUENCE</scope>
    <source>
        <strain evidence="1">AG3-1AP</strain>
    </source>
</reference>
<protein>
    <recommendedName>
        <fullName evidence="3">Hemopexin domain protein</fullName>
    </recommendedName>
</protein>
<evidence type="ECO:0000313" key="2">
    <source>
        <dbReference type="Proteomes" id="UP000663831"/>
    </source>
</evidence>
<evidence type="ECO:0008006" key="3">
    <source>
        <dbReference type="Google" id="ProtNLM"/>
    </source>
</evidence>
<dbReference type="EMBL" id="CAJMWV010002336">
    <property type="protein sequence ID" value="CAE6460204.1"/>
    <property type="molecule type" value="Genomic_DNA"/>
</dbReference>
<dbReference type="OrthoDB" id="6845681at2759"/>
<sequence length="225" mass="25782">MPSRGVLNIAGTQKTYFFHGNQYAQIEWHPGRVQDSVWYGPAPLHNWETFKKAGFNRIDAVLPIQGHPHRAYFFSGDKYQRIDFVPDSFEEEAVGALRSISGNWESLRNAGFNHLDAVLNVPGTTNETYFFCDNKYIRASWHEGYGGEKTLEGPKYIAQGWGMTGFDRFDMVVPHPTICDHAYIFREQKYVQVKVVPGGEHQLLSDQRSIGTHWWPSLHSIGFDK</sequence>
<dbReference type="AlphaFoldDB" id="A0A8H3BME9"/>
<evidence type="ECO:0000313" key="1">
    <source>
        <dbReference type="EMBL" id="CAE6460204.1"/>
    </source>
</evidence>
<organism evidence="1 2">
    <name type="scientific">Rhizoctonia solani</name>
    <dbReference type="NCBI Taxonomy" id="456999"/>
    <lineage>
        <taxon>Eukaryota</taxon>
        <taxon>Fungi</taxon>
        <taxon>Dikarya</taxon>
        <taxon>Basidiomycota</taxon>
        <taxon>Agaricomycotina</taxon>
        <taxon>Agaricomycetes</taxon>
        <taxon>Cantharellales</taxon>
        <taxon>Ceratobasidiaceae</taxon>
        <taxon>Rhizoctonia</taxon>
    </lineage>
</organism>
<dbReference type="Proteomes" id="UP000663831">
    <property type="component" value="Unassembled WGS sequence"/>
</dbReference>
<name>A0A8H3BME9_9AGAM</name>
<gene>
    <name evidence="1" type="ORF">RDB_LOCUS75540</name>
</gene>
<comment type="caution">
    <text evidence="1">The sequence shown here is derived from an EMBL/GenBank/DDBJ whole genome shotgun (WGS) entry which is preliminary data.</text>
</comment>
<accession>A0A8H3BME9</accession>
<proteinExistence type="predicted"/>
<dbReference type="Gene3D" id="2.110.10.10">
    <property type="entry name" value="Hemopexin-like domain"/>
    <property type="match status" value="1"/>
</dbReference>
<dbReference type="SUPFAM" id="SSF50923">
    <property type="entry name" value="Hemopexin-like domain"/>
    <property type="match status" value="1"/>
</dbReference>